<feature type="region of interest" description="Disordered" evidence="2">
    <location>
        <begin position="210"/>
        <end position="229"/>
    </location>
</feature>
<reference evidence="5" key="1">
    <citation type="journal article" date="2015" name="PLoS Genet.">
        <title>The dynamic genome and transcriptome of the human fungal pathogen Blastomyces and close relative Emmonsia.</title>
        <authorList>
            <person name="Munoz J.F."/>
            <person name="Gauthier G.M."/>
            <person name="Desjardins C.A."/>
            <person name="Gallo J.E."/>
            <person name="Holder J."/>
            <person name="Sullivan T.D."/>
            <person name="Marty A.J."/>
            <person name="Carmen J.C."/>
            <person name="Chen Z."/>
            <person name="Ding L."/>
            <person name="Gujja S."/>
            <person name="Magrini V."/>
            <person name="Misas E."/>
            <person name="Mitreva M."/>
            <person name="Priest M."/>
            <person name="Saif S."/>
            <person name="Whiston E.A."/>
            <person name="Young S."/>
            <person name="Zeng Q."/>
            <person name="Goldman W.E."/>
            <person name="Mardis E.R."/>
            <person name="Taylor J.W."/>
            <person name="McEwen J.G."/>
            <person name="Clay O.K."/>
            <person name="Klein B.S."/>
            <person name="Cuomo C.A."/>
        </authorList>
    </citation>
    <scope>NUCLEOTIDE SEQUENCE [LARGE SCALE GENOMIC DNA]</scope>
    <source>
        <strain evidence="5">UAMH 3008</strain>
    </source>
</reference>
<evidence type="ECO:0000256" key="2">
    <source>
        <dbReference type="SAM" id="MobiDB-lite"/>
    </source>
</evidence>
<feature type="compositionally biased region" description="Low complexity" evidence="2">
    <location>
        <begin position="112"/>
        <end position="123"/>
    </location>
</feature>
<evidence type="ECO:0000256" key="3">
    <source>
        <dbReference type="SAM" id="Phobius"/>
    </source>
</evidence>
<feature type="compositionally biased region" description="Polar residues" evidence="2">
    <location>
        <begin position="210"/>
        <end position="221"/>
    </location>
</feature>
<keyword evidence="3" id="KW-1133">Transmembrane helix</keyword>
<evidence type="ECO:0000313" key="4">
    <source>
        <dbReference type="EMBL" id="KKZ62978.1"/>
    </source>
</evidence>
<proteinExistence type="predicted"/>
<dbReference type="Proteomes" id="UP000034164">
    <property type="component" value="Unassembled WGS sequence"/>
</dbReference>
<keyword evidence="1" id="KW-0175">Coiled coil</keyword>
<sequence>MTLTPLISAAAEPPSTSSAPPPPSASAQTPGTTSNDKPPSSSHSRRRLHPHLHPPRIHTQLNHYNALPLPDDSWLPRKQRHRHRHSLRHRDQNHLHTHTQPHLHPQQEEEQQQQQKQQQPQQLYRNLLDTDPNHSKPITSEKEEKEKRKYRHKRHVSRDVRFPRTVRDHASMSLRPGKHAHRDKGRGGGGTANGAGELGAVYNAAHRSETNGLDASDSGSGTPEERLPFGRWRGNITMAQVRRERIRRMKEEESNRTALSTLSTLSTTITRRLDTTYYTLLEKIANLHRAIYSFYTLSTTASTLHSDFTHETDNLSRDTTNQIDEFHGAFASQIQRIESLEARMRAGSEKAAALNRRMEIVREKIEAWDRREGEWQRRVTTRLRIFWAVVGTAVVVLVVAWGVQQLRPAEGSVGKGIGLGIGDLGVGGTAVNVPTVNLTCGLSEEELALGGGERAAREAEDVWVSSSFKTSGGGSRGADDICSRYPLQE</sequence>
<protein>
    <submittedName>
        <fullName evidence="4">Uncharacterized protein</fullName>
    </submittedName>
</protein>
<keyword evidence="3" id="KW-0472">Membrane</keyword>
<feature type="region of interest" description="Disordered" evidence="2">
    <location>
        <begin position="467"/>
        <end position="489"/>
    </location>
</feature>
<accession>A0A0G2HY09</accession>
<feature type="region of interest" description="Disordered" evidence="2">
    <location>
        <begin position="173"/>
        <end position="192"/>
    </location>
</feature>
<feature type="coiled-coil region" evidence="1">
    <location>
        <begin position="337"/>
        <end position="371"/>
    </location>
</feature>
<dbReference type="VEuPathDB" id="FungiDB:EMCG_02690"/>
<evidence type="ECO:0000256" key="1">
    <source>
        <dbReference type="SAM" id="Coils"/>
    </source>
</evidence>
<feature type="compositionally biased region" description="Low complexity" evidence="2">
    <location>
        <begin position="8"/>
        <end position="18"/>
    </location>
</feature>
<feature type="compositionally biased region" description="Basic residues" evidence="2">
    <location>
        <begin position="43"/>
        <end position="56"/>
    </location>
</feature>
<name>A0A0G2HY09_9EURO</name>
<evidence type="ECO:0000313" key="5">
    <source>
        <dbReference type="Proteomes" id="UP000034164"/>
    </source>
</evidence>
<comment type="caution">
    <text evidence="4">The sequence shown here is derived from an EMBL/GenBank/DDBJ whole genome shotgun (WGS) entry which is preliminary data.</text>
</comment>
<feature type="transmembrane region" description="Helical" evidence="3">
    <location>
        <begin position="385"/>
        <end position="403"/>
    </location>
</feature>
<feature type="region of interest" description="Disordered" evidence="2">
    <location>
        <begin position="1"/>
        <end position="156"/>
    </location>
</feature>
<dbReference type="OrthoDB" id="5419542at2759"/>
<dbReference type="AlphaFoldDB" id="A0A0G2HY09"/>
<feature type="compositionally biased region" description="Basic residues" evidence="2">
    <location>
        <begin position="77"/>
        <end position="88"/>
    </location>
</feature>
<dbReference type="EMBL" id="LCZI01001016">
    <property type="protein sequence ID" value="KKZ62978.1"/>
    <property type="molecule type" value="Genomic_DNA"/>
</dbReference>
<organism evidence="4 5">
    <name type="scientific">[Emmonsia] crescens</name>
    <dbReference type="NCBI Taxonomy" id="73230"/>
    <lineage>
        <taxon>Eukaryota</taxon>
        <taxon>Fungi</taxon>
        <taxon>Dikarya</taxon>
        <taxon>Ascomycota</taxon>
        <taxon>Pezizomycotina</taxon>
        <taxon>Eurotiomycetes</taxon>
        <taxon>Eurotiomycetidae</taxon>
        <taxon>Onygenales</taxon>
        <taxon>Ajellomycetaceae</taxon>
        <taxon>Emergomyces</taxon>
    </lineage>
</organism>
<feature type="compositionally biased region" description="Basic and acidic residues" evidence="2">
    <location>
        <begin position="131"/>
        <end position="147"/>
    </location>
</feature>
<gene>
    <name evidence="4" type="ORF">EMCG_02690</name>
</gene>
<feature type="compositionally biased region" description="Low complexity" evidence="2">
    <location>
        <begin position="25"/>
        <end position="42"/>
    </location>
</feature>
<keyword evidence="3" id="KW-0812">Transmembrane</keyword>